<keyword evidence="1" id="KW-1185">Reference proteome</keyword>
<sequence length="101" mass="11408">MQKLHLHLHTAPIADNHLALISKAKSHTFLHQSVVPPDTFVPCLFLQLHLLINNLGHSCADEANQLLAKGLQKTWNPTSRLSLIPHLGFYLFLENFNRILA</sequence>
<name>A0A1I7W7L0_HETBA</name>
<proteinExistence type="predicted"/>
<dbReference type="Proteomes" id="UP000095283">
    <property type="component" value="Unplaced"/>
</dbReference>
<protein>
    <submittedName>
        <fullName evidence="2">Ovule protein</fullName>
    </submittedName>
</protein>
<reference evidence="2" key="1">
    <citation type="submission" date="2016-11" db="UniProtKB">
        <authorList>
            <consortium name="WormBaseParasite"/>
        </authorList>
    </citation>
    <scope>IDENTIFICATION</scope>
</reference>
<organism evidence="1 2">
    <name type="scientific">Heterorhabditis bacteriophora</name>
    <name type="common">Entomopathogenic nematode worm</name>
    <dbReference type="NCBI Taxonomy" id="37862"/>
    <lineage>
        <taxon>Eukaryota</taxon>
        <taxon>Metazoa</taxon>
        <taxon>Ecdysozoa</taxon>
        <taxon>Nematoda</taxon>
        <taxon>Chromadorea</taxon>
        <taxon>Rhabditida</taxon>
        <taxon>Rhabditina</taxon>
        <taxon>Rhabditomorpha</taxon>
        <taxon>Strongyloidea</taxon>
        <taxon>Heterorhabditidae</taxon>
        <taxon>Heterorhabditis</taxon>
    </lineage>
</organism>
<accession>A0A1I7W7L0</accession>
<evidence type="ECO:0000313" key="1">
    <source>
        <dbReference type="Proteomes" id="UP000095283"/>
    </source>
</evidence>
<dbReference type="WBParaSite" id="Hba_00603">
    <property type="protein sequence ID" value="Hba_00603"/>
    <property type="gene ID" value="Hba_00603"/>
</dbReference>
<dbReference type="AlphaFoldDB" id="A0A1I7W7L0"/>
<evidence type="ECO:0000313" key="2">
    <source>
        <dbReference type="WBParaSite" id="Hba_00603"/>
    </source>
</evidence>